<organism evidence="1 2">
    <name type="scientific">Holotrichia oblita</name>
    <name type="common">Chafer beetle</name>
    <dbReference type="NCBI Taxonomy" id="644536"/>
    <lineage>
        <taxon>Eukaryota</taxon>
        <taxon>Metazoa</taxon>
        <taxon>Ecdysozoa</taxon>
        <taxon>Arthropoda</taxon>
        <taxon>Hexapoda</taxon>
        <taxon>Insecta</taxon>
        <taxon>Pterygota</taxon>
        <taxon>Neoptera</taxon>
        <taxon>Endopterygota</taxon>
        <taxon>Coleoptera</taxon>
        <taxon>Polyphaga</taxon>
        <taxon>Scarabaeiformia</taxon>
        <taxon>Scarabaeidae</taxon>
        <taxon>Melolonthinae</taxon>
        <taxon>Holotrichia</taxon>
    </lineage>
</organism>
<dbReference type="EMBL" id="CM043017">
    <property type="protein sequence ID" value="KAI4465128.1"/>
    <property type="molecule type" value="Genomic_DNA"/>
</dbReference>
<evidence type="ECO:0000313" key="2">
    <source>
        <dbReference type="Proteomes" id="UP001056778"/>
    </source>
</evidence>
<keyword evidence="2" id="KW-1185">Reference proteome</keyword>
<reference evidence="1" key="1">
    <citation type="submission" date="2022-04" db="EMBL/GenBank/DDBJ databases">
        <title>Chromosome-scale genome assembly of Holotrichia oblita Faldermann.</title>
        <authorList>
            <person name="Rongchong L."/>
        </authorList>
    </citation>
    <scope>NUCLEOTIDE SEQUENCE</scope>
    <source>
        <strain evidence="1">81SQS9</strain>
    </source>
</reference>
<sequence>MAGCYRIIKSLRCKIAVAILKTWSNFARSDSNAYVDDIDVHEIYIEPPDANILTNEDSGEEDGGGLLDNVSGRQLLLNAELVFRSAVTVDEAEPEDILVRPSNGSGRNNVFLRPGLEKITWIQGDFDGKTRSFSESDYSKYEKYVIATLLKHF</sequence>
<comment type="caution">
    <text evidence="1">The sequence shown here is derived from an EMBL/GenBank/DDBJ whole genome shotgun (WGS) entry which is preliminary data.</text>
</comment>
<protein>
    <submittedName>
        <fullName evidence="1">Geranylgeranyl pyrophosphate synthase</fullName>
    </submittedName>
</protein>
<evidence type="ECO:0000313" key="1">
    <source>
        <dbReference type="EMBL" id="KAI4465128.1"/>
    </source>
</evidence>
<accession>A0ACB9TE31</accession>
<gene>
    <name evidence="1" type="ORF">MML48_3g00006590</name>
</gene>
<dbReference type="Proteomes" id="UP001056778">
    <property type="component" value="Chromosome 3"/>
</dbReference>
<name>A0ACB9TE31_HOLOL</name>
<proteinExistence type="predicted"/>